<feature type="region of interest" description="Disordered" evidence="1">
    <location>
        <begin position="17"/>
        <end position="40"/>
    </location>
</feature>
<reference evidence="3 4" key="1">
    <citation type="submission" date="2018-07" db="EMBL/GenBank/DDBJ databases">
        <title>Desertimonas flava gen. nov. sp. nov.</title>
        <authorList>
            <person name="Liu S."/>
        </authorList>
    </citation>
    <scope>NUCLEOTIDE SEQUENCE [LARGE SCALE GENOMIC DNA]</scope>
    <source>
        <strain evidence="3 4">16Sb5-5</strain>
    </source>
</reference>
<dbReference type="EMBL" id="QOUI01000008">
    <property type="protein sequence ID" value="RCK68907.1"/>
    <property type="molecule type" value="Genomic_DNA"/>
</dbReference>
<evidence type="ECO:0000313" key="3">
    <source>
        <dbReference type="EMBL" id="RCK68907.1"/>
    </source>
</evidence>
<accession>A0A367YT35</accession>
<evidence type="ECO:0000313" key="4">
    <source>
        <dbReference type="Proteomes" id="UP000252770"/>
    </source>
</evidence>
<dbReference type="InterPro" id="IPR002575">
    <property type="entry name" value="Aminoglycoside_PTrfase"/>
</dbReference>
<gene>
    <name evidence="3" type="ORF">DT076_13360</name>
</gene>
<protein>
    <submittedName>
        <fullName evidence="3">Aminoglycoside phosphotransferase family protein</fullName>
    </submittedName>
</protein>
<dbReference type="AlphaFoldDB" id="A0A367YT35"/>
<proteinExistence type="predicted"/>
<dbReference type="GO" id="GO:0016740">
    <property type="term" value="F:transferase activity"/>
    <property type="evidence" value="ECO:0007669"/>
    <property type="project" value="UniProtKB-KW"/>
</dbReference>
<comment type="caution">
    <text evidence="3">The sequence shown here is derived from an EMBL/GenBank/DDBJ whole genome shotgun (WGS) entry which is preliminary data.</text>
</comment>
<dbReference type="Proteomes" id="UP000252770">
    <property type="component" value="Unassembled WGS sequence"/>
</dbReference>
<organism evidence="3 4">
    <name type="scientific">Desertihabitans brevis</name>
    <dbReference type="NCBI Taxonomy" id="2268447"/>
    <lineage>
        <taxon>Bacteria</taxon>
        <taxon>Bacillati</taxon>
        <taxon>Actinomycetota</taxon>
        <taxon>Actinomycetes</taxon>
        <taxon>Propionibacteriales</taxon>
        <taxon>Propionibacteriaceae</taxon>
        <taxon>Desertihabitans</taxon>
    </lineage>
</organism>
<evidence type="ECO:0000256" key="1">
    <source>
        <dbReference type="SAM" id="MobiDB-lite"/>
    </source>
</evidence>
<feature type="domain" description="Aminoglycoside phosphotransferase" evidence="2">
    <location>
        <begin position="193"/>
        <end position="384"/>
    </location>
</feature>
<keyword evidence="3" id="KW-0808">Transferase</keyword>
<dbReference type="Gene3D" id="3.90.1200.10">
    <property type="match status" value="1"/>
</dbReference>
<sequence length="439" mass="48650">MRLAWCALRVRRAQRADTAARGPGRLAREVPVEQQDPDGSRLLTSRDVGELLSAAVEHAGGQLLDWRMDHVDANPQHSTTATYHASVKWPFGRRDELLGVSARAGGPAPSDERAEIFAAGDRRMAVWLYPKDPDLPGLARAAYPDQMADLLTNQRVLPRPVRPDEVTLEMIAYRPRRRAVLRVTVDSPAGRAVFYVKVLRAQLFADVERRHRMLLQAGVPAPPVVATTEDYLLVLRELGGRPLAKAIFDERPPCTAEALITLLDAMPPAVSQLQRRPPWTDSVQHYSQMVSRALPMERRRLDWITGEIQSGLAGISPGDEPTHGDFHEGQVHVEAGRIVGVLDVDTIGPGRRVDDLACLVAHLSTVQRMNAQQAARVRALLQGWVPVFDTRVDPAELRLRAAAVIISLATGPYRSQEPHWARETSFILDAAEALVRQVR</sequence>
<dbReference type="Pfam" id="PF01636">
    <property type="entry name" value="APH"/>
    <property type="match status" value="1"/>
</dbReference>
<keyword evidence="4" id="KW-1185">Reference proteome</keyword>
<evidence type="ECO:0000259" key="2">
    <source>
        <dbReference type="Pfam" id="PF01636"/>
    </source>
</evidence>
<dbReference type="SUPFAM" id="SSF56112">
    <property type="entry name" value="Protein kinase-like (PK-like)"/>
    <property type="match status" value="1"/>
</dbReference>
<dbReference type="InterPro" id="IPR011009">
    <property type="entry name" value="Kinase-like_dom_sf"/>
</dbReference>
<name>A0A367YT35_9ACTN</name>